<organism evidence="1 2">
    <name type="scientific">Streptomyces olivaceiscleroticus</name>
    <dbReference type="NCBI Taxonomy" id="68245"/>
    <lineage>
        <taxon>Bacteria</taxon>
        <taxon>Bacillati</taxon>
        <taxon>Actinomycetota</taxon>
        <taxon>Actinomycetes</taxon>
        <taxon>Kitasatosporales</taxon>
        <taxon>Streptomycetaceae</taxon>
        <taxon>Streptomyces</taxon>
    </lineage>
</organism>
<sequence length="60" mass="6706">MRRSERLFGELQVPAGVVERGRRVLFTGRPSPTSAGGDEPWLEMLEHDVAAGLVRCERRA</sequence>
<evidence type="ECO:0000313" key="1">
    <source>
        <dbReference type="EMBL" id="GAA0452555.1"/>
    </source>
</evidence>
<proteinExistence type="predicted"/>
<dbReference type="RefSeq" id="WP_346094042.1">
    <property type="nucleotide sequence ID" value="NZ_BAAABY010000009.1"/>
</dbReference>
<dbReference type="Proteomes" id="UP001500909">
    <property type="component" value="Unassembled WGS sequence"/>
</dbReference>
<accession>A0ABN0ZNR8</accession>
<reference evidence="1 2" key="1">
    <citation type="journal article" date="2019" name="Int. J. Syst. Evol. Microbiol.">
        <title>The Global Catalogue of Microorganisms (GCM) 10K type strain sequencing project: providing services to taxonomists for standard genome sequencing and annotation.</title>
        <authorList>
            <consortium name="The Broad Institute Genomics Platform"/>
            <consortium name="The Broad Institute Genome Sequencing Center for Infectious Disease"/>
            <person name="Wu L."/>
            <person name="Ma J."/>
        </authorList>
    </citation>
    <scope>NUCLEOTIDE SEQUENCE [LARGE SCALE GENOMIC DNA]</scope>
    <source>
        <strain evidence="1 2">JCM 4805</strain>
    </source>
</reference>
<dbReference type="EMBL" id="BAAABY010000009">
    <property type="protein sequence ID" value="GAA0452555.1"/>
    <property type="molecule type" value="Genomic_DNA"/>
</dbReference>
<keyword evidence="2" id="KW-1185">Reference proteome</keyword>
<comment type="caution">
    <text evidence="1">The sequence shown here is derived from an EMBL/GenBank/DDBJ whole genome shotgun (WGS) entry which is preliminary data.</text>
</comment>
<evidence type="ECO:0000313" key="2">
    <source>
        <dbReference type="Proteomes" id="UP001500909"/>
    </source>
</evidence>
<protein>
    <submittedName>
        <fullName evidence="1">Uncharacterized protein</fullName>
    </submittedName>
</protein>
<gene>
    <name evidence="1" type="ORF">GCM10010361_15830</name>
</gene>
<name>A0ABN0ZNR8_9ACTN</name>